<name>A0A5R9PJG2_9GAMM</name>
<evidence type="ECO:0000313" key="4">
    <source>
        <dbReference type="Proteomes" id="UP000308508"/>
    </source>
</evidence>
<evidence type="ECO:0000256" key="2">
    <source>
        <dbReference type="SAM" id="SignalP"/>
    </source>
</evidence>
<keyword evidence="4" id="KW-1185">Reference proteome</keyword>
<protein>
    <submittedName>
        <fullName evidence="3">Uncharacterized protein</fullName>
    </submittedName>
</protein>
<feature type="signal peptide" evidence="2">
    <location>
        <begin position="1"/>
        <end position="22"/>
    </location>
</feature>
<feature type="compositionally biased region" description="Pro residues" evidence="1">
    <location>
        <begin position="23"/>
        <end position="33"/>
    </location>
</feature>
<keyword evidence="2" id="KW-0732">Signal</keyword>
<comment type="caution">
    <text evidence="3">The sequence shown here is derived from an EMBL/GenBank/DDBJ whole genome shotgun (WGS) entry which is preliminary data.</text>
</comment>
<gene>
    <name evidence="3" type="ORF">E5S66_01615</name>
</gene>
<evidence type="ECO:0000256" key="1">
    <source>
        <dbReference type="SAM" id="MobiDB-lite"/>
    </source>
</evidence>
<dbReference type="Proteomes" id="UP000308508">
    <property type="component" value="Unassembled WGS sequence"/>
</dbReference>
<feature type="compositionally biased region" description="Polar residues" evidence="1">
    <location>
        <begin position="60"/>
        <end position="69"/>
    </location>
</feature>
<feature type="chain" id="PRO_5024368360" evidence="2">
    <location>
        <begin position="23"/>
        <end position="69"/>
    </location>
</feature>
<dbReference type="AlphaFoldDB" id="A0A5R9PJG2"/>
<reference evidence="3 4" key="1">
    <citation type="submission" date="2019-04" db="EMBL/GenBank/DDBJ databases">
        <authorList>
            <person name="Grouzdev D.S."/>
            <person name="Nazina T.N."/>
        </authorList>
    </citation>
    <scope>NUCLEOTIDE SEQUENCE [LARGE SCALE GENOMIC DNA]</scope>
    <source>
        <strain evidence="3 4">SHC 3-19</strain>
    </source>
</reference>
<accession>A0A5R9PJG2</accession>
<dbReference type="PROSITE" id="PS51257">
    <property type="entry name" value="PROKAR_LIPOPROTEIN"/>
    <property type="match status" value="1"/>
</dbReference>
<sequence>MRPLPALLALSLLLVACGQVPETNPPPAAPMPKAPGGAPSASELSRLQARDPKEVARVVSRSTTCCTTG</sequence>
<feature type="region of interest" description="Disordered" evidence="1">
    <location>
        <begin position="21"/>
        <end position="69"/>
    </location>
</feature>
<dbReference type="EMBL" id="SROY01000001">
    <property type="protein sequence ID" value="TLX22750.1"/>
    <property type="molecule type" value="Genomic_DNA"/>
</dbReference>
<proteinExistence type="predicted"/>
<organism evidence="3 4">
    <name type="scientific">Thermomonas fusca</name>
    <dbReference type="NCBI Taxonomy" id="215690"/>
    <lineage>
        <taxon>Bacteria</taxon>
        <taxon>Pseudomonadati</taxon>
        <taxon>Pseudomonadota</taxon>
        <taxon>Gammaproteobacteria</taxon>
        <taxon>Lysobacterales</taxon>
        <taxon>Lysobacteraceae</taxon>
        <taxon>Thermomonas</taxon>
    </lineage>
</organism>
<evidence type="ECO:0000313" key="3">
    <source>
        <dbReference type="EMBL" id="TLX22750.1"/>
    </source>
</evidence>